<dbReference type="Proteomes" id="UP000292702">
    <property type="component" value="Unassembled WGS sequence"/>
</dbReference>
<dbReference type="InterPro" id="IPR046373">
    <property type="entry name" value="Acyl-CoA_Oxase/DH_mid-dom_sf"/>
</dbReference>
<feature type="non-terminal residue" evidence="2">
    <location>
        <position position="574"/>
    </location>
</feature>
<dbReference type="Gene3D" id="1.20.140.10">
    <property type="entry name" value="Butyryl-CoA Dehydrogenase, subunit A, domain 3"/>
    <property type="match status" value="1"/>
</dbReference>
<gene>
    <name evidence="2" type="ORF">EIP91_008660</name>
</gene>
<dbReference type="GO" id="GO:0071949">
    <property type="term" value="F:FAD binding"/>
    <property type="evidence" value="ECO:0007669"/>
    <property type="project" value="InterPro"/>
</dbReference>
<dbReference type="PANTHER" id="PTHR10909:SF382">
    <property type="entry name" value="ACYL-COENZYME A OXIDASE"/>
    <property type="match status" value="1"/>
</dbReference>
<dbReference type="STRING" id="92696.A0A4R0R2J5"/>
<dbReference type="EMBL" id="RWJN01000482">
    <property type="protein sequence ID" value="TCD61292.1"/>
    <property type="molecule type" value="Genomic_DNA"/>
</dbReference>
<dbReference type="InterPro" id="IPR009100">
    <property type="entry name" value="AcylCoA_DH/oxidase_NM_dom_sf"/>
</dbReference>
<name>A0A4R0R2J5_9APHY</name>
<dbReference type="Pfam" id="PF22924">
    <property type="entry name" value="ACOX_C_alpha1"/>
    <property type="match status" value="1"/>
</dbReference>
<feature type="domain" description="Acyl-CoA oxidase C-alpha1" evidence="1">
    <location>
        <begin position="291"/>
        <end position="425"/>
    </location>
</feature>
<dbReference type="OrthoDB" id="538336at2759"/>
<sequence>MILRQRRQKGSQHSNARVQNDPNIAKMTAQLRGIYIDCQYPVQLKLKLISVLWSPSELVSSWISNCMSIRYFALRLKYSRKMNAFYSHIVALGCLSGHGPVDIGMANILACHVNLFLGTLSPHAQRSPHLRPIIERALKGEFFGNFLLSEVGHGLDIVNIETTATKVKDGFMLNTPHPRAAKIMPPTTPVAGFPKMAIVIARLIVDDEDRGIHPFLVHTSDDNGMCAGITSMRLPSRVGSSPLDFAITTFNQVYLPSVAFLGVSFDKPHDLRLLLHQYLWRIGLGTALIAFPAVNALGLVATIGGDYSCRRHVQGKGREEIPIISFRTQQLPILQAVAAAHILRAWQPAIIEVIMDRNQDSRAKHGMGVVFKATVARTVVVLAGKVGERMGAQGLFPHNLISQLEEDIRGVAIAEGDILVLSIRLFSELLLNRYSLPQPTRSRSLLSRHSASIFAEYSSVLKSLPMGHQDPKYNNLILPHSETALISVGHAHAHSAALDAGVPQPLLEIFELFAMHQDEAWYVEHAGMTKARRHELEDRAVQAALPHLKDYLDALDFRKYYHVPIQSDQAWDTW</sequence>
<protein>
    <recommendedName>
        <fullName evidence="1">Acyl-CoA oxidase C-alpha1 domain-containing protein</fullName>
    </recommendedName>
</protein>
<dbReference type="AlphaFoldDB" id="A0A4R0R2J5"/>
<comment type="caution">
    <text evidence="2">The sequence shown here is derived from an EMBL/GenBank/DDBJ whole genome shotgun (WGS) entry which is preliminary data.</text>
</comment>
<dbReference type="InterPro" id="IPR036250">
    <property type="entry name" value="AcylCo_DH-like_C"/>
</dbReference>
<reference evidence="2 3" key="1">
    <citation type="submission" date="2018-11" db="EMBL/GenBank/DDBJ databases">
        <title>Genome assembly of Steccherinum ochraceum LE-BIN_3174, the white-rot fungus of the Steccherinaceae family (The Residual Polyporoid clade, Polyporales, Basidiomycota).</title>
        <authorList>
            <person name="Fedorova T.V."/>
            <person name="Glazunova O.A."/>
            <person name="Landesman E.O."/>
            <person name="Moiseenko K.V."/>
            <person name="Psurtseva N.V."/>
            <person name="Savinova O.S."/>
            <person name="Shakhova N.V."/>
            <person name="Tyazhelova T.V."/>
            <person name="Vasina D.V."/>
        </authorList>
    </citation>
    <scope>NUCLEOTIDE SEQUENCE [LARGE SCALE GENOMIC DNA]</scope>
    <source>
        <strain evidence="2 3">LE-BIN_3174</strain>
    </source>
</reference>
<dbReference type="PANTHER" id="PTHR10909">
    <property type="entry name" value="ELECTRON TRANSPORT OXIDOREDUCTASE"/>
    <property type="match status" value="1"/>
</dbReference>
<evidence type="ECO:0000259" key="1">
    <source>
        <dbReference type="Pfam" id="PF22924"/>
    </source>
</evidence>
<dbReference type="GO" id="GO:0005504">
    <property type="term" value="F:fatty acid binding"/>
    <property type="evidence" value="ECO:0007669"/>
    <property type="project" value="TreeGrafter"/>
</dbReference>
<dbReference type="GO" id="GO:0003997">
    <property type="term" value="F:acyl-CoA oxidase activity"/>
    <property type="evidence" value="ECO:0007669"/>
    <property type="project" value="InterPro"/>
</dbReference>
<keyword evidence="3" id="KW-1185">Reference proteome</keyword>
<dbReference type="Gene3D" id="2.40.110.10">
    <property type="entry name" value="Butyryl-CoA Dehydrogenase, subunit A, domain 2"/>
    <property type="match status" value="1"/>
</dbReference>
<dbReference type="SUPFAM" id="SSF56645">
    <property type="entry name" value="Acyl-CoA dehydrogenase NM domain-like"/>
    <property type="match status" value="1"/>
</dbReference>
<accession>A0A4R0R2J5</accession>
<organism evidence="2 3">
    <name type="scientific">Steccherinum ochraceum</name>
    <dbReference type="NCBI Taxonomy" id="92696"/>
    <lineage>
        <taxon>Eukaryota</taxon>
        <taxon>Fungi</taxon>
        <taxon>Dikarya</taxon>
        <taxon>Basidiomycota</taxon>
        <taxon>Agaricomycotina</taxon>
        <taxon>Agaricomycetes</taxon>
        <taxon>Polyporales</taxon>
        <taxon>Steccherinaceae</taxon>
        <taxon>Steccherinum</taxon>
    </lineage>
</organism>
<dbReference type="GO" id="GO:0033540">
    <property type="term" value="P:fatty acid beta-oxidation using acyl-CoA oxidase"/>
    <property type="evidence" value="ECO:0007669"/>
    <property type="project" value="TreeGrafter"/>
</dbReference>
<evidence type="ECO:0000313" key="2">
    <source>
        <dbReference type="EMBL" id="TCD61292.1"/>
    </source>
</evidence>
<dbReference type="InterPro" id="IPR012258">
    <property type="entry name" value="Acyl-CoA_oxidase"/>
</dbReference>
<dbReference type="GO" id="GO:0055088">
    <property type="term" value="P:lipid homeostasis"/>
    <property type="evidence" value="ECO:0007669"/>
    <property type="project" value="TreeGrafter"/>
</dbReference>
<dbReference type="InterPro" id="IPR055060">
    <property type="entry name" value="ACOX_C_alpha1"/>
</dbReference>
<evidence type="ECO:0000313" key="3">
    <source>
        <dbReference type="Proteomes" id="UP000292702"/>
    </source>
</evidence>
<dbReference type="SUPFAM" id="SSF47203">
    <property type="entry name" value="Acyl-CoA dehydrogenase C-terminal domain-like"/>
    <property type="match status" value="1"/>
</dbReference>
<proteinExistence type="predicted"/>
<dbReference type="GO" id="GO:0005777">
    <property type="term" value="C:peroxisome"/>
    <property type="evidence" value="ECO:0007669"/>
    <property type="project" value="InterPro"/>
</dbReference>